<comment type="caution">
    <text evidence="2">The sequence shown here is derived from an EMBL/GenBank/DDBJ whole genome shotgun (WGS) entry which is preliminary data.</text>
</comment>
<keyword evidence="1" id="KW-0472">Membrane</keyword>
<dbReference type="AlphaFoldDB" id="A0A1F6MET4"/>
<reference evidence="2 3" key="1">
    <citation type="journal article" date="2016" name="Nat. Commun.">
        <title>Thousands of microbial genomes shed light on interconnected biogeochemical processes in an aquifer system.</title>
        <authorList>
            <person name="Anantharaman K."/>
            <person name="Brown C.T."/>
            <person name="Hug L.A."/>
            <person name="Sharon I."/>
            <person name="Castelle C.J."/>
            <person name="Probst A.J."/>
            <person name="Thomas B.C."/>
            <person name="Singh A."/>
            <person name="Wilkins M.J."/>
            <person name="Karaoz U."/>
            <person name="Brodie E.L."/>
            <person name="Williams K.H."/>
            <person name="Hubbard S.S."/>
            <person name="Banfield J.F."/>
        </authorList>
    </citation>
    <scope>NUCLEOTIDE SEQUENCE [LARGE SCALE GENOMIC DNA]</scope>
</reference>
<evidence type="ECO:0000313" key="3">
    <source>
        <dbReference type="Proteomes" id="UP000177953"/>
    </source>
</evidence>
<dbReference type="Proteomes" id="UP000177953">
    <property type="component" value="Unassembled WGS sequence"/>
</dbReference>
<evidence type="ECO:0000313" key="2">
    <source>
        <dbReference type="EMBL" id="OGH70139.1"/>
    </source>
</evidence>
<protein>
    <recommendedName>
        <fullName evidence="4">Type 4 fimbrial biogenesis protein PilX N-terminal domain-containing protein</fullName>
    </recommendedName>
</protein>
<feature type="transmembrane region" description="Helical" evidence="1">
    <location>
        <begin position="12"/>
        <end position="33"/>
    </location>
</feature>
<dbReference type="EMBL" id="MFPU01000015">
    <property type="protein sequence ID" value="OGH70139.1"/>
    <property type="molecule type" value="Genomic_DNA"/>
</dbReference>
<gene>
    <name evidence="2" type="ORF">A2754_02725</name>
</gene>
<keyword evidence="1" id="KW-1133">Transmembrane helix</keyword>
<evidence type="ECO:0008006" key="4">
    <source>
        <dbReference type="Google" id="ProtNLM"/>
    </source>
</evidence>
<evidence type="ECO:0000256" key="1">
    <source>
        <dbReference type="SAM" id="Phobius"/>
    </source>
</evidence>
<organism evidence="2 3">
    <name type="scientific">Candidatus Magasanikbacteria bacterium RIFCSPHIGHO2_01_FULL_47_8</name>
    <dbReference type="NCBI Taxonomy" id="1798673"/>
    <lineage>
        <taxon>Bacteria</taxon>
        <taxon>Candidatus Magasanikiibacteriota</taxon>
    </lineage>
</organism>
<sequence>MTFCKSEKGIGIVEILVVSSIIIVALMAILQLFQLEVRAERFRREELQAYALISESLEAARSVRDEDWSSIDGLVRGTSYYPQVSAGSWILSTTNPGPTDGFTRWVVLANVNRDGNDNIVASGGTLDPDTIKITAYAQWQSYSDTKTKSLTMYVTNWQD</sequence>
<proteinExistence type="predicted"/>
<accession>A0A1F6MET4</accession>
<keyword evidence="1" id="KW-0812">Transmembrane</keyword>
<name>A0A1F6MET4_9BACT</name>